<keyword evidence="1" id="KW-1133">Transmembrane helix</keyword>
<protein>
    <recommendedName>
        <fullName evidence="4">DUF1634 domain-containing protein</fullName>
    </recommendedName>
</protein>
<keyword evidence="1" id="KW-0812">Transmembrane</keyword>
<gene>
    <name evidence="2" type="ORF">MUN68_014025</name>
</gene>
<keyword evidence="3" id="KW-1185">Reference proteome</keyword>
<feature type="transmembrane region" description="Helical" evidence="1">
    <location>
        <begin position="72"/>
        <end position="93"/>
    </location>
</feature>
<evidence type="ECO:0000313" key="3">
    <source>
        <dbReference type="Proteomes" id="UP001202717"/>
    </source>
</evidence>
<dbReference type="EMBL" id="CP116221">
    <property type="protein sequence ID" value="WCO01174.1"/>
    <property type="molecule type" value="Genomic_DNA"/>
</dbReference>
<feature type="transmembrane region" description="Helical" evidence="1">
    <location>
        <begin position="40"/>
        <end position="66"/>
    </location>
</feature>
<keyword evidence="1" id="KW-0472">Membrane</keyword>
<evidence type="ECO:0000256" key="1">
    <source>
        <dbReference type="SAM" id="Phobius"/>
    </source>
</evidence>
<evidence type="ECO:0000313" key="2">
    <source>
        <dbReference type="EMBL" id="WCO01174.1"/>
    </source>
</evidence>
<dbReference type="RefSeq" id="WP_249993896.1">
    <property type="nucleotide sequence ID" value="NZ_CP116221.1"/>
</dbReference>
<organism evidence="2 3">
    <name type="scientific">Psychroserpens ponticola</name>
    <dbReference type="NCBI Taxonomy" id="2932268"/>
    <lineage>
        <taxon>Bacteria</taxon>
        <taxon>Pseudomonadati</taxon>
        <taxon>Bacteroidota</taxon>
        <taxon>Flavobacteriia</taxon>
        <taxon>Flavobacteriales</taxon>
        <taxon>Flavobacteriaceae</taxon>
        <taxon>Psychroserpens</taxon>
    </lineage>
</organism>
<reference evidence="2 3" key="1">
    <citation type="submission" date="2023-01" db="EMBL/GenBank/DDBJ databases">
        <title>Psychroserpens ponticola sp. nov., isolated from seawater.</title>
        <authorList>
            <person name="Kristyanto S."/>
            <person name="Jung J."/>
            <person name="Kim J.M."/>
            <person name="Jeon C.O."/>
        </authorList>
    </citation>
    <scope>NUCLEOTIDE SEQUENCE [LARGE SCALE GENOMIC DNA]</scope>
    <source>
        <strain evidence="2 3">MSW6</strain>
    </source>
</reference>
<accession>A0ABY7RW61</accession>
<evidence type="ECO:0008006" key="4">
    <source>
        <dbReference type="Google" id="ProtNLM"/>
    </source>
</evidence>
<sequence>MTNKEVLIGIIIGLIASAVGVILSLLFFGTGESISDSLSIAIAQSVFTKLVSIGALLNLGAFFLFVNTDKELRAKGVLIATIIVALITIIIRFT</sequence>
<name>A0ABY7RW61_9FLAO</name>
<dbReference type="Proteomes" id="UP001202717">
    <property type="component" value="Chromosome"/>
</dbReference>
<proteinExistence type="predicted"/>
<feature type="transmembrane region" description="Helical" evidence="1">
    <location>
        <begin position="6"/>
        <end position="28"/>
    </location>
</feature>